<dbReference type="STRING" id="1539051.AL01_08640"/>
<keyword evidence="5" id="KW-0547">Nucleotide-binding</keyword>
<dbReference type="GO" id="GO:0046654">
    <property type="term" value="P:tetrahydrofolate biosynthetic process"/>
    <property type="evidence" value="ECO:0007669"/>
    <property type="project" value="UniProtKB-UniRule"/>
</dbReference>
<comment type="similarity">
    <text evidence="10">Belongs to the DHNA family.</text>
</comment>
<keyword evidence="8 10" id="KW-0289">Folate biosynthesis</keyword>
<dbReference type="InterPro" id="IPR006157">
    <property type="entry name" value="FolB_dom"/>
</dbReference>
<keyword evidence="13" id="KW-1185">Reference proteome</keyword>
<dbReference type="GO" id="GO:0004150">
    <property type="term" value="F:dihydroneopterin aldolase activity"/>
    <property type="evidence" value="ECO:0007669"/>
    <property type="project" value="UniProtKB-UniRule"/>
</dbReference>
<dbReference type="GO" id="GO:0016301">
    <property type="term" value="F:kinase activity"/>
    <property type="evidence" value="ECO:0007669"/>
    <property type="project" value="UniProtKB-KW"/>
</dbReference>
<comment type="pathway">
    <text evidence="10">Cofactor biosynthesis; tetrahydrofolate biosynthesis; 2-amino-4-hydroxy-6-hydroxymethyl-7,8-dihydropteridine diphosphate from 7,8-dihydroneopterin triphosphate: step 3/4.</text>
</comment>
<evidence type="ECO:0000256" key="1">
    <source>
        <dbReference type="ARBA" id="ARBA00005051"/>
    </source>
</evidence>
<dbReference type="Gene3D" id="3.30.1130.10">
    <property type="match status" value="1"/>
</dbReference>
<evidence type="ECO:0000256" key="10">
    <source>
        <dbReference type="RuleBase" id="RU362079"/>
    </source>
</evidence>
<keyword evidence="10" id="KW-0456">Lyase</keyword>
<dbReference type="Pfam" id="PF02152">
    <property type="entry name" value="FolB"/>
    <property type="match status" value="1"/>
</dbReference>
<evidence type="ECO:0000256" key="7">
    <source>
        <dbReference type="ARBA" id="ARBA00022840"/>
    </source>
</evidence>
<dbReference type="CDD" id="cd00483">
    <property type="entry name" value="HPPK"/>
    <property type="match status" value="1"/>
</dbReference>
<evidence type="ECO:0000256" key="4">
    <source>
        <dbReference type="ARBA" id="ARBA00022679"/>
    </source>
</evidence>
<dbReference type="PROSITE" id="PS00794">
    <property type="entry name" value="HPPK"/>
    <property type="match status" value="1"/>
</dbReference>
<keyword evidence="7" id="KW-0067">ATP-binding</keyword>
<dbReference type="NCBIfam" id="TIGR00526">
    <property type="entry name" value="folB_dom"/>
    <property type="match status" value="1"/>
</dbReference>
<dbReference type="OrthoDB" id="9808041at2"/>
<comment type="similarity">
    <text evidence="2">Belongs to the HPPK family.</text>
</comment>
<dbReference type="NCBIfam" id="TIGR01498">
    <property type="entry name" value="folK"/>
    <property type="match status" value="1"/>
</dbReference>
<protein>
    <recommendedName>
        <fullName evidence="10">Bifunctional folate synthesis protein</fullName>
    </recommendedName>
    <domain>
        <recommendedName>
            <fullName evidence="10">Dihydroneopterin aldolase</fullName>
            <shortName evidence="10">DHNA</shortName>
            <ecNumber evidence="10">4.1.2.25</ecNumber>
        </recommendedName>
        <alternativeName>
            <fullName evidence="10">7,8-dihydroneopterin aldolase</fullName>
        </alternativeName>
    </domain>
    <domain>
        <recommendedName>
            <fullName evidence="10">2-amino-4-hydroxy-6-hydroxymethyldihydropteridine pyrophosphokinase</fullName>
            <ecNumber evidence="10">2.7.6.3</ecNumber>
        </recommendedName>
        <alternativeName>
            <fullName evidence="10">6-hydroxymethyl-7,8-dihydropterin pyrophosphokinase</fullName>
            <shortName evidence="10">PPPK</shortName>
        </alternativeName>
        <alternativeName>
            <fullName evidence="10">7,8-dihydro-6-hydroxymethylpterin pyrophosphokinase</fullName>
            <shortName evidence="10">HPPK</shortName>
        </alternativeName>
    </domain>
</protein>
<comment type="catalytic activity">
    <reaction evidence="10">
        <text>7,8-dihydroneopterin = 6-hydroxymethyl-7,8-dihydropterin + glycolaldehyde</text>
        <dbReference type="Rhea" id="RHEA:10540"/>
        <dbReference type="ChEBI" id="CHEBI:17001"/>
        <dbReference type="ChEBI" id="CHEBI:17071"/>
        <dbReference type="ChEBI" id="CHEBI:44841"/>
        <dbReference type="EC" id="4.1.2.25"/>
    </reaction>
</comment>
<dbReference type="UniPathway" id="UPA00077">
    <property type="reaction ID" value="UER00154"/>
</dbReference>
<accession>A0A1S8GNY9</accession>
<dbReference type="SUPFAM" id="SSF55620">
    <property type="entry name" value="Tetrahydrobiopterin biosynthesis enzymes-like"/>
    <property type="match status" value="1"/>
</dbReference>
<dbReference type="Gene3D" id="3.30.70.560">
    <property type="entry name" value="7,8-Dihydro-6-hydroxymethylpterin-pyrophosphokinase HPPK"/>
    <property type="match status" value="1"/>
</dbReference>
<dbReference type="GO" id="GO:0046656">
    <property type="term" value="P:folic acid biosynthetic process"/>
    <property type="evidence" value="ECO:0007669"/>
    <property type="project" value="UniProtKB-UniRule"/>
</dbReference>
<dbReference type="PANTHER" id="PTHR43071">
    <property type="entry name" value="2-AMINO-4-HYDROXY-6-HYDROXYMETHYLDIHYDROPTERIDINE PYROPHOSPHOKINASE"/>
    <property type="match status" value="1"/>
</dbReference>
<evidence type="ECO:0000256" key="3">
    <source>
        <dbReference type="ARBA" id="ARBA00009640"/>
    </source>
</evidence>
<evidence type="ECO:0000256" key="2">
    <source>
        <dbReference type="ARBA" id="ARBA00005810"/>
    </source>
</evidence>
<dbReference type="InterPro" id="IPR006156">
    <property type="entry name" value="Dihydroneopterin_aldolase"/>
</dbReference>
<name>A0A1S8GNY9_9PROT</name>
<dbReference type="PANTHER" id="PTHR43071:SF1">
    <property type="entry name" value="2-AMINO-4-HYDROXY-6-HYDROXYMETHYLDIHYDROPTERIDINE PYROPHOSPHOKINASE"/>
    <property type="match status" value="1"/>
</dbReference>
<dbReference type="Pfam" id="PF01288">
    <property type="entry name" value="HPPK"/>
    <property type="match status" value="1"/>
</dbReference>
<reference evidence="12 13" key="1">
    <citation type="journal article" date="2016" name="PLoS ONE">
        <title>Whole-Genome Sequence Analysis of Bombella intestini LMG 28161T, a Novel Acetic Acid Bacterium Isolated from the Crop of a Red-Tailed Bumble Bee, Bombus lapidarius.</title>
        <authorList>
            <person name="Li L."/>
            <person name="Illeghems K."/>
            <person name="Van Kerrebroeck S."/>
            <person name="Borremans W."/>
            <person name="Cleenwerck I."/>
            <person name="Smagghe G."/>
            <person name="De Vuyst L."/>
            <person name="Vandamme P."/>
        </authorList>
    </citation>
    <scope>NUCLEOTIDE SEQUENCE [LARGE SCALE GENOMIC DNA]</scope>
    <source>
        <strain evidence="12 13">R-52487</strain>
    </source>
</reference>
<evidence type="ECO:0000256" key="5">
    <source>
        <dbReference type="ARBA" id="ARBA00022741"/>
    </source>
</evidence>
<dbReference type="NCBIfam" id="TIGR00525">
    <property type="entry name" value="folB"/>
    <property type="match status" value="1"/>
</dbReference>
<feature type="domain" description="7,8-dihydro-6-hydroxymethylpterin-pyrophosphokinase" evidence="11">
    <location>
        <begin position="212"/>
        <end position="223"/>
    </location>
</feature>
<dbReference type="EC" id="4.1.2.25" evidence="10"/>
<dbReference type="InterPro" id="IPR000550">
    <property type="entry name" value="Hppk"/>
</dbReference>
<evidence type="ECO:0000256" key="8">
    <source>
        <dbReference type="ARBA" id="ARBA00022909"/>
    </source>
</evidence>
<dbReference type="GO" id="GO:0005524">
    <property type="term" value="F:ATP binding"/>
    <property type="evidence" value="ECO:0007669"/>
    <property type="project" value="UniProtKB-KW"/>
</dbReference>
<evidence type="ECO:0000259" key="11">
    <source>
        <dbReference type="PROSITE" id="PS00794"/>
    </source>
</evidence>
<sequence length="289" mass="31364">MITPALTHVRVHDLCLFGHHGVHEEETRLGQRFYISLEVQADLSAAIAGDDYTQAVCYGQLCQSAERVFQAEPCKLIETLAGRICAAVLVDCPAVEDVSVTVRKPSAPVPHVVEDVSVTVTQQRVHRVGFSLGANLGEREAVLRAAVGALGHQPGVEIDVVSSFYDSAPWGVEDQPPFVNIAALGRTILPPQAVLGLCKEIERSLGRVPGRRWGERAVDIDLLFHGERPVKHPLLTLPHAHLFDRAFVLEPLAELEPNLEIAGRSVTEALAELDRIAGDVTRRMPGQGG</sequence>
<gene>
    <name evidence="12" type="ORF">AL01_08640</name>
</gene>
<comment type="similarity">
    <text evidence="3">In the N-terminal section; belongs to the DHNA family.</text>
</comment>
<evidence type="ECO:0000313" key="12">
    <source>
        <dbReference type="EMBL" id="OOL17382.1"/>
    </source>
</evidence>
<dbReference type="Proteomes" id="UP000200980">
    <property type="component" value="Unassembled WGS sequence"/>
</dbReference>
<dbReference type="RefSeq" id="WP_077397090.1">
    <property type="nucleotide sequence ID" value="NZ_JATM01000005.1"/>
</dbReference>
<organism evidence="12 13">
    <name type="scientific">Bombella intestini</name>
    <dbReference type="NCBI Taxonomy" id="1539051"/>
    <lineage>
        <taxon>Bacteria</taxon>
        <taxon>Pseudomonadati</taxon>
        <taxon>Pseudomonadota</taxon>
        <taxon>Alphaproteobacteria</taxon>
        <taxon>Acetobacterales</taxon>
        <taxon>Acetobacteraceae</taxon>
        <taxon>Bombella</taxon>
    </lineage>
</organism>
<evidence type="ECO:0000256" key="6">
    <source>
        <dbReference type="ARBA" id="ARBA00022777"/>
    </source>
</evidence>
<proteinExistence type="inferred from homology"/>
<evidence type="ECO:0000313" key="13">
    <source>
        <dbReference type="Proteomes" id="UP000200980"/>
    </source>
</evidence>
<comment type="function">
    <text evidence="9">Catalyzes the transfer of pyrophosphate from adenosine triphosphate (ATP) to 6-hydroxymethyl-7,8-dihydropterin, an enzymatic step in folate biosynthesis pathway.</text>
</comment>
<dbReference type="EMBL" id="JATM01000005">
    <property type="protein sequence ID" value="OOL17382.1"/>
    <property type="molecule type" value="Genomic_DNA"/>
</dbReference>
<comment type="pathway">
    <text evidence="1">Cofactor biosynthesis; tetrahydrofolate biosynthesis; 2-amino-4-hydroxy-6-hydroxymethyl-7,8-dihydropteridine diphosphate from 7,8-dihydroneopterin triphosphate: step 4/4.</text>
</comment>
<dbReference type="AlphaFoldDB" id="A0A1S8GNY9"/>
<dbReference type="SMART" id="SM00905">
    <property type="entry name" value="FolB"/>
    <property type="match status" value="1"/>
</dbReference>
<dbReference type="EC" id="2.7.6.3" evidence="10"/>
<dbReference type="InterPro" id="IPR043133">
    <property type="entry name" value="GTP-CH-I_C/QueF"/>
</dbReference>
<evidence type="ECO:0000256" key="9">
    <source>
        <dbReference type="ARBA" id="ARBA00029409"/>
    </source>
</evidence>
<comment type="function">
    <text evidence="10">Catalyzes the conversion of 7,8-dihydroneopterin to 6-hydroxymethyl-7,8-dihydropterin.</text>
</comment>
<keyword evidence="4" id="KW-0808">Transferase</keyword>
<dbReference type="SUPFAM" id="SSF55083">
    <property type="entry name" value="6-hydroxymethyl-7,8-dihydropterin pyrophosphokinase, HPPK"/>
    <property type="match status" value="1"/>
</dbReference>
<dbReference type="InterPro" id="IPR035907">
    <property type="entry name" value="Hppk_sf"/>
</dbReference>
<dbReference type="CDD" id="cd00534">
    <property type="entry name" value="DHNA_DHNTPE"/>
    <property type="match status" value="1"/>
</dbReference>
<dbReference type="GO" id="GO:0003848">
    <property type="term" value="F:2-amino-4-hydroxy-6-hydroxymethyldihydropteridine diphosphokinase activity"/>
    <property type="evidence" value="ECO:0007669"/>
    <property type="project" value="UniProtKB-EC"/>
</dbReference>
<comment type="caution">
    <text evidence="12">The sequence shown here is derived from an EMBL/GenBank/DDBJ whole genome shotgun (WGS) entry which is preliminary data.</text>
</comment>
<keyword evidence="6" id="KW-0418">Kinase</keyword>